<dbReference type="InterPro" id="IPR042099">
    <property type="entry name" value="ANL_N_sf"/>
</dbReference>
<reference evidence="5 6" key="1">
    <citation type="journal article" date="2014" name="Int. J. Syst. Evol. Microbiol.">
        <title>Complete genome sequence of Corynebacterium casei LMG S-19264T (=DSM 44701T), isolated from a smear-ripened cheese.</title>
        <authorList>
            <consortium name="US DOE Joint Genome Institute (JGI-PGF)"/>
            <person name="Walter F."/>
            <person name="Albersmeier A."/>
            <person name="Kalinowski J."/>
            <person name="Ruckert C."/>
        </authorList>
    </citation>
    <scope>NUCLEOTIDE SEQUENCE [LARGE SCALE GENOMIC DNA]</scope>
    <source>
        <strain evidence="5 6">CGMCC 1.12976</strain>
    </source>
</reference>
<dbReference type="GO" id="GO:0006631">
    <property type="term" value="P:fatty acid metabolic process"/>
    <property type="evidence" value="ECO:0007669"/>
    <property type="project" value="TreeGrafter"/>
</dbReference>
<name>A0A917BD26_9MICO</name>
<protein>
    <submittedName>
        <fullName evidence="5">2,3-dihydroxybenzoate-AMP ligase</fullName>
    </submittedName>
</protein>
<dbReference type="InterPro" id="IPR020845">
    <property type="entry name" value="AMP-binding_CS"/>
</dbReference>
<evidence type="ECO:0000313" key="6">
    <source>
        <dbReference type="Proteomes" id="UP000598775"/>
    </source>
</evidence>
<evidence type="ECO:0000256" key="2">
    <source>
        <dbReference type="ARBA" id="ARBA00022598"/>
    </source>
</evidence>
<dbReference type="InterPro" id="IPR000873">
    <property type="entry name" value="AMP-dep_synth/lig_dom"/>
</dbReference>
<feature type="domain" description="AMP-dependent synthetase/ligase" evidence="3">
    <location>
        <begin position="38"/>
        <end position="406"/>
    </location>
</feature>
<dbReference type="GO" id="GO:0031956">
    <property type="term" value="F:medium-chain fatty acid-CoA ligase activity"/>
    <property type="evidence" value="ECO:0007669"/>
    <property type="project" value="TreeGrafter"/>
</dbReference>
<feature type="domain" description="AMP-binding enzyme C-terminal" evidence="4">
    <location>
        <begin position="460"/>
        <end position="535"/>
    </location>
</feature>
<dbReference type="Gene3D" id="3.30.300.30">
    <property type="match status" value="1"/>
</dbReference>
<dbReference type="Proteomes" id="UP000598775">
    <property type="component" value="Unassembled WGS sequence"/>
</dbReference>
<dbReference type="PROSITE" id="PS00455">
    <property type="entry name" value="AMP_BINDING"/>
    <property type="match status" value="1"/>
</dbReference>
<comment type="caution">
    <text evidence="5">The sequence shown here is derived from an EMBL/GenBank/DDBJ whole genome shotgun (WGS) entry which is preliminary data.</text>
</comment>
<gene>
    <name evidence="5" type="primary">entE</name>
    <name evidence="5" type="ORF">GCM10011399_28930</name>
</gene>
<dbReference type="Gene3D" id="3.40.50.12780">
    <property type="entry name" value="N-terminal domain of ligase-like"/>
    <property type="match status" value="1"/>
</dbReference>
<dbReference type="EMBL" id="BMGP01000005">
    <property type="protein sequence ID" value="GGF33976.1"/>
    <property type="molecule type" value="Genomic_DNA"/>
</dbReference>
<comment type="similarity">
    <text evidence="1">Belongs to the ATP-dependent AMP-binding enzyme family.</text>
</comment>
<sequence length="567" mass="61096">MTSPVSDAKLIRHQPERAAQYFTSGAWSSATTIERFYDVAERFAGREAVLGMDGSLTYAQLDARSDQIGAWLAGTGLKRGETVLFQTGNLTEGVLAFYAFLKAGAVPVATLAAHRGHEIGQIGSKITAVAHVIDVGVSSGALVPFALENARASHSIRDVYTVGGSADGLVRLTDMGLDIDPDSARATVRTIQAGIDPEDVAVFQLSGGTTGTPKLIPRIHAEYWNNALRNSRQLERDETSRIAHALPFIHNAGIVHSIFGAHSVGGCAVTMPFAPAEQAIAFLIASDANDMMIGSAMAPWTEHPLWSEFSPHLKRLMFSGSKVPASLFDRIEVAGTWIGQVWGMAEGPYTSTAATASVEARKQTVGTPVHEMDEVRILDVATGVPVTHGTTGLLTVRGPSTIAGYFDAPEHNIAAILKDEFLVTGDLGRVCIIDGVEYLSIEGRIKDVISRGGEKISTEEIEKLLLAHPLIREAAVVAMPDPRLGERACAYLVHVQPDTRISLDDIRAHFGQLGVAKYKWPERLEWIEALPRTNTLKIDKVKLRDTIHAIVLRETERSAAPEASIAP</sequence>
<dbReference type="RefSeq" id="WP_188679376.1">
    <property type="nucleotide sequence ID" value="NZ_BMGP01000005.1"/>
</dbReference>
<dbReference type="InterPro" id="IPR045851">
    <property type="entry name" value="AMP-bd_C_sf"/>
</dbReference>
<accession>A0A917BD26</accession>
<evidence type="ECO:0000256" key="1">
    <source>
        <dbReference type="ARBA" id="ARBA00006432"/>
    </source>
</evidence>
<dbReference type="SUPFAM" id="SSF56801">
    <property type="entry name" value="Acetyl-CoA synthetase-like"/>
    <property type="match status" value="1"/>
</dbReference>
<dbReference type="Pfam" id="PF13193">
    <property type="entry name" value="AMP-binding_C"/>
    <property type="match status" value="1"/>
</dbReference>
<dbReference type="PANTHER" id="PTHR43201:SF5">
    <property type="entry name" value="MEDIUM-CHAIN ACYL-COA LIGASE ACSF2, MITOCHONDRIAL"/>
    <property type="match status" value="1"/>
</dbReference>
<organism evidence="5 6">
    <name type="scientific">Subtercola lobariae</name>
    <dbReference type="NCBI Taxonomy" id="1588641"/>
    <lineage>
        <taxon>Bacteria</taxon>
        <taxon>Bacillati</taxon>
        <taxon>Actinomycetota</taxon>
        <taxon>Actinomycetes</taxon>
        <taxon>Micrococcales</taxon>
        <taxon>Microbacteriaceae</taxon>
        <taxon>Subtercola</taxon>
    </lineage>
</organism>
<evidence type="ECO:0000259" key="4">
    <source>
        <dbReference type="Pfam" id="PF13193"/>
    </source>
</evidence>
<evidence type="ECO:0000259" key="3">
    <source>
        <dbReference type="Pfam" id="PF00501"/>
    </source>
</evidence>
<proteinExistence type="inferred from homology"/>
<keyword evidence="2 5" id="KW-0436">Ligase</keyword>
<dbReference type="PANTHER" id="PTHR43201">
    <property type="entry name" value="ACYL-COA SYNTHETASE"/>
    <property type="match status" value="1"/>
</dbReference>
<keyword evidence="6" id="KW-1185">Reference proteome</keyword>
<evidence type="ECO:0000313" key="5">
    <source>
        <dbReference type="EMBL" id="GGF33976.1"/>
    </source>
</evidence>
<dbReference type="InterPro" id="IPR025110">
    <property type="entry name" value="AMP-bd_C"/>
</dbReference>
<dbReference type="AlphaFoldDB" id="A0A917BD26"/>
<dbReference type="Pfam" id="PF00501">
    <property type="entry name" value="AMP-binding"/>
    <property type="match status" value="1"/>
</dbReference>